<evidence type="ECO:0000259" key="2">
    <source>
        <dbReference type="Pfam" id="PF11887"/>
    </source>
</evidence>
<dbReference type="InterPro" id="IPR024516">
    <property type="entry name" value="Mce_C"/>
</dbReference>
<comment type="caution">
    <text evidence="3">The sequence shown here is derived from an EMBL/GenBank/DDBJ whole genome shotgun (WGS) entry which is preliminary data.</text>
</comment>
<dbReference type="InterPro" id="IPR052336">
    <property type="entry name" value="MlaD_Phospholipid_Transporter"/>
</dbReference>
<reference evidence="4" key="1">
    <citation type="journal article" date="2019" name="Int. J. Syst. Evol. Microbiol.">
        <title>The Global Catalogue of Microorganisms (GCM) 10K type strain sequencing project: providing services to taxonomists for standard genome sequencing and annotation.</title>
        <authorList>
            <consortium name="The Broad Institute Genomics Platform"/>
            <consortium name="The Broad Institute Genome Sequencing Center for Infectious Disease"/>
            <person name="Wu L."/>
            <person name="Ma J."/>
        </authorList>
    </citation>
    <scope>NUCLEOTIDE SEQUENCE [LARGE SCALE GENOMIC DNA]</scope>
    <source>
        <strain evidence="4">JCM 31696</strain>
    </source>
</reference>
<accession>A0ABW3CMN5</accession>
<sequence>SEAAIRWRNPIGQRMVYLIPGTSTTPLKDGARITRTRSVVDLGELINQLAPLTRALDPQQINQLMASVYQALEGNEGNVGQLVANIDHLSSTIASRRNTLQQALRDFAAVSEVLGRRDRQIKQMTDNLVTLSNAYVDNRKLLDQAMAHLAAMMRTTDGVLAGNAEELEEVVRRLSTVMGGTNRNLDRVDSLLKGTAPKMSRLFDLVNEGQYFVGAAPCLTLATGPCPYRTRVAEYPSGGSETGSVRDTLPTLPAPPGEGGGN</sequence>
<feature type="region of interest" description="Disordered" evidence="1">
    <location>
        <begin position="236"/>
        <end position="262"/>
    </location>
</feature>
<keyword evidence="4" id="KW-1185">Reference proteome</keyword>
<dbReference type="Proteomes" id="UP001597083">
    <property type="component" value="Unassembled WGS sequence"/>
</dbReference>
<dbReference type="Pfam" id="PF11887">
    <property type="entry name" value="Mce4_CUP1"/>
    <property type="match status" value="1"/>
</dbReference>
<evidence type="ECO:0000313" key="4">
    <source>
        <dbReference type="Proteomes" id="UP001597083"/>
    </source>
</evidence>
<evidence type="ECO:0000313" key="3">
    <source>
        <dbReference type="EMBL" id="MFD0854882.1"/>
    </source>
</evidence>
<dbReference type="EMBL" id="JBHTIR010003234">
    <property type="protein sequence ID" value="MFD0854882.1"/>
    <property type="molecule type" value="Genomic_DNA"/>
</dbReference>
<evidence type="ECO:0000256" key="1">
    <source>
        <dbReference type="SAM" id="MobiDB-lite"/>
    </source>
</evidence>
<dbReference type="PANTHER" id="PTHR33371">
    <property type="entry name" value="INTERMEMBRANE PHOSPHOLIPID TRANSPORT SYSTEM BINDING PROTEIN MLAD-RELATED"/>
    <property type="match status" value="1"/>
</dbReference>
<organism evidence="3 4">
    <name type="scientific">Actinomadura adrarensis</name>
    <dbReference type="NCBI Taxonomy" id="1819600"/>
    <lineage>
        <taxon>Bacteria</taxon>
        <taxon>Bacillati</taxon>
        <taxon>Actinomycetota</taxon>
        <taxon>Actinomycetes</taxon>
        <taxon>Streptosporangiales</taxon>
        <taxon>Thermomonosporaceae</taxon>
        <taxon>Actinomadura</taxon>
    </lineage>
</organism>
<feature type="non-terminal residue" evidence="3">
    <location>
        <position position="1"/>
    </location>
</feature>
<dbReference type="PANTHER" id="PTHR33371:SF17">
    <property type="entry name" value="MCE-FAMILY PROTEIN MCE1B"/>
    <property type="match status" value="1"/>
</dbReference>
<protein>
    <submittedName>
        <fullName evidence="3">MCE family protein</fullName>
    </submittedName>
</protein>
<gene>
    <name evidence="3" type="ORF">ACFQ07_21760</name>
</gene>
<feature type="domain" description="Mammalian cell entry C-terminal" evidence="2">
    <location>
        <begin position="24"/>
        <end position="175"/>
    </location>
</feature>
<proteinExistence type="predicted"/>
<name>A0ABW3CMN5_9ACTN</name>